<evidence type="ECO:0000259" key="2">
    <source>
        <dbReference type="Pfam" id="PF03109"/>
    </source>
</evidence>
<feature type="domain" description="ABC1 atypical kinase-like" evidence="2">
    <location>
        <begin position="57"/>
        <end position="101"/>
    </location>
</feature>
<dbReference type="GO" id="GO:1901031">
    <property type="term" value="P:regulation of response to reactive oxygen species"/>
    <property type="evidence" value="ECO:0007669"/>
    <property type="project" value="TreeGrafter"/>
</dbReference>
<sequence length="101" mass="11316">MVQHRDRRLLKAKLPLHRRYLLNSILQLGPTFIKVGQLFSTRSDLLPAEFVQELSTLQDRVPAFPASRALAIIQEDLGRPVGQLFADFDPRPIAAASLGQV</sequence>
<dbReference type="AlphaFoldDB" id="A0AAD3DZU1"/>
<dbReference type="GO" id="GO:0016020">
    <property type="term" value="C:membrane"/>
    <property type="evidence" value="ECO:0007669"/>
    <property type="project" value="GOC"/>
</dbReference>
<protein>
    <recommendedName>
        <fullName evidence="2">ABC1 atypical kinase-like domain-containing protein</fullName>
    </recommendedName>
</protein>
<dbReference type="PANTHER" id="PTHR10566:SF113">
    <property type="entry name" value="PROTEIN ACTIVITY OF BC1 COMPLEX KINASE 7, CHLOROPLASTIC"/>
    <property type="match status" value="1"/>
</dbReference>
<comment type="caution">
    <text evidence="3">The sequence shown here is derived from an EMBL/GenBank/DDBJ whole genome shotgun (WGS) entry which is preliminary data.</text>
</comment>
<evidence type="ECO:0000313" key="4">
    <source>
        <dbReference type="Proteomes" id="UP001054857"/>
    </source>
</evidence>
<keyword evidence="4" id="KW-1185">Reference proteome</keyword>
<comment type="similarity">
    <text evidence="1">Belongs to the protein kinase superfamily. ADCK protein kinase family.</text>
</comment>
<dbReference type="GO" id="GO:0046467">
    <property type="term" value="P:membrane lipid biosynthetic process"/>
    <property type="evidence" value="ECO:0007669"/>
    <property type="project" value="TreeGrafter"/>
</dbReference>
<dbReference type="PANTHER" id="PTHR10566">
    <property type="entry name" value="CHAPERONE-ACTIVITY OF BC1 COMPLEX CABC1 -RELATED"/>
    <property type="match status" value="1"/>
</dbReference>
<name>A0AAD3DZU1_9CHLO</name>
<reference evidence="3 4" key="1">
    <citation type="journal article" date="2021" name="Sci. Rep.">
        <title>Genome sequencing of the multicellular alga Astrephomene provides insights into convergent evolution of germ-soma differentiation.</title>
        <authorList>
            <person name="Yamashita S."/>
            <person name="Yamamoto K."/>
            <person name="Matsuzaki R."/>
            <person name="Suzuki S."/>
            <person name="Yamaguchi H."/>
            <person name="Hirooka S."/>
            <person name="Minakuchi Y."/>
            <person name="Miyagishima S."/>
            <person name="Kawachi M."/>
            <person name="Toyoda A."/>
            <person name="Nozaki H."/>
        </authorList>
    </citation>
    <scope>NUCLEOTIDE SEQUENCE [LARGE SCALE GENOMIC DNA]</scope>
    <source>
        <strain evidence="3 4">NIES-4017</strain>
    </source>
</reference>
<evidence type="ECO:0000313" key="3">
    <source>
        <dbReference type="EMBL" id="GFR49673.1"/>
    </source>
</evidence>
<accession>A0AAD3DZU1</accession>
<proteinExistence type="inferred from homology"/>
<dbReference type="Pfam" id="PF03109">
    <property type="entry name" value="ABC1"/>
    <property type="match status" value="1"/>
</dbReference>
<dbReference type="EMBL" id="BMAR01000032">
    <property type="protein sequence ID" value="GFR49673.1"/>
    <property type="molecule type" value="Genomic_DNA"/>
</dbReference>
<dbReference type="InterPro" id="IPR004147">
    <property type="entry name" value="ABC1_dom"/>
</dbReference>
<dbReference type="Proteomes" id="UP001054857">
    <property type="component" value="Unassembled WGS sequence"/>
</dbReference>
<organism evidence="3 4">
    <name type="scientific">Astrephomene gubernaculifera</name>
    <dbReference type="NCBI Taxonomy" id="47775"/>
    <lineage>
        <taxon>Eukaryota</taxon>
        <taxon>Viridiplantae</taxon>
        <taxon>Chlorophyta</taxon>
        <taxon>core chlorophytes</taxon>
        <taxon>Chlorophyceae</taxon>
        <taxon>CS clade</taxon>
        <taxon>Chlamydomonadales</taxon>
        <taxon>Astrephomenaceae</taxon>
        <taxon>Astrephomene</taxon>
    </lineage>
</organism>
<dbReference type="InterPro" id="IPR050154">
    <property type="entry name" value="UbiB_kinase"/>
</dbReference>
<evidence type="ECO:0000256" key="1">
    <source>
        <dbReference type="ARBA" id="ARBA00009670"/>
    </source>
</evidence>
<gene>
    <name evidence="3" type="ORF">Agub_g11820</name>
</gene>